<dbReference type="CDD" id="cd23023">
    <property type="entry name" value="zf-HIT_BCD1"/>
    <property type="match status" value="1"/>
</dbReference>
<dbReference type="HOGENOM" id="CLU_1460886_0_0_1"/>
<evidence type="ECO:0000256" key="4">
    <source>
        <dbReference type="ARBA" id="ARBA00022723"/>
    </source>
</evidence>
<evidence type="ECO:0000256" key="6">
    <source>
        <dbReference type="ARBA" id="ARBA00022833"/>
    </source>
</evidence>
<evidence type="ECO:0000256" key="1">
    <source>
        <dbReference type="ARBA" id="ARBA00022499"/>
    </source>
</evidence>
<dbReference type="Proteomes" id="UP000007303">
    <property type="component" value="Unassembled WGS sequence"/>
</dbReference>
<evidence type="ECO:0000313" key="16">
    <source>
        <dbReference type="Ensembl" id="ENSTNIP00000003808.1"/>
    </source>
</evidence>
<dbReference type="STRING" id="99883.ENSTNIP00000003808"/>
<reference evidence="16" key="2">
    <citation type="submission" date="2025-08" db="UniProtKB">
        <authorList>
            <consortium name="Ensembl"/>
        </authorList>
    </citation>
    <scope>IDENTIFICATION</scope>
</reference>
<comment type="similarity">
    <text evidence="9">Belongs to the BCD1 family.</text>
</comment>
<dbReference type="GO" id="GO:0000492">
    <property type="term" value="P:box C/D snoRNP assembly"/>
    <property type="evidence" value="ECO:0007669"/>
    <property type="project" value="TreeGrafter"/>
</dbReference>
<evidence type="ECO:0000259" key="15">
    <source>
        <dbReference type="PROSITE" id="PS51083"/>
    </source>
</evidence>
<evidence type="ECO:0000256" key="10">
    <source>
        <dbReference type="ARBA" id="ARBA00061949"/>
    </source>
</evidence>
<dbReference type="GO" id="GO:0070761">
    <property type="term" value="C:pre-snoRNP complex"/>
    <property type="evidence" value="ECO:0007669"/>
    <property type="project" value="TreeGrafter"/>
</dbReference>
<dbReference type="InterPro" id="IPR007529">
    <property type="entry name" value="Znf_HIT"/>
</dbReference>
<organism evidence="16 17">
    <name type="scientific">Tetraodon nigroviridis</name>
    <name type="common">Spotted green pufferfish</name>
    <name type="synonym">Chelonodon nigroviridis</name>
    <dbReference type="NCBI Taxonomy" id="99883"/>
    <lineage>
        <taxon>Eukaryota</taxon>
        <taxon>Metazoa</taxon>
        <taxon>Chordata</taxon>
        <taxon>Craniata</taxon>
        <taxon>Vertebrata</taxon>
        <taxon>Euteleostomi</taxon>
        <taxon>Actinopterygii</taxon>
        <taxon>Neopterygii</taxon>
        <taxon>Teleostei</taxon>
        <taxon>Neoteleostei</taxon>
        <taxon>Acanthomorphata</taxon>
        <taxon>Eupercaria</taxon>
        <taxon>Tetraodontiformes</taxon>
        <taxon>Tetradontoidea</taxon>
        <taxon>Tetraodontidae</taxon>
        <taxon>Tetraodon</taxon>
    </lineage>
</organism>
<evidence type="ECO:0000256" key="8">
    <source>
        <dbReference type="ARBA" id="ARBA00049598"/>
    </source>
</evidence>
<keyword evidence="3" id="KW-0597">Phosphoprotein</keyword>
<feature type="region of interest" description="Disordered" evidence="14">
    <location>
        <begin position="1"/>
        <end position="30"/>
    </location>
</feature>
<dbReference type="InterPro" id="IPR051639">
    <property type="entry name" value="BCD1"/>
</dbReference>
<dbReference type="PROSITE" id="PS51083">
    <property type="entry name" value="ZF_HIT"/>
    <property type="match status" value="1"/>
</dbReference>
<evidence type="ECO:0000256" key="13">
    <source>
        <dbReference type="PROSITE-ProRule" id="PRU00453"/>
    </source>
</evidence>
<keyword evidence="5 13" id="KW-0863">Zinc-finger</keyword>
<dbReference type="GO" id="GO:0000463">
    <property type="term" value="P:maturation of LSU-rRNA from tricistronic rRNA transcript (SSU-rRNA, 5.8S rRNA, LSU-rRNA)"/>
    <property type="evidence" value="ECO:0007669"/>
    <property type="project" value="TreeGrafter"/>
</dbReference>
<keyword evidence="7" id="KW-0832">Ubl conjugation</keyword>
<keyword evidence="1" id="KW-1017">Isopeptide bond</keyword>
<reference evidence="16" key="3">
    <citation type="submission" date="2025-09" db="UniProtKB">
        <authorList>
            <consortium name="Ensembl"/>
        </authorList>
    </citation>
    <scope>IDENTIFICATION</scope>
</reference>
<dbReference type="SUPFAM" id="SSF144232">
    <property type="entry name" value="HIT/MYND zinc finger-like"/>
    <property type="match status" value="1"/>
</dbReference>
<dbReference type="GO" id="GO:0005634">
    <property type="term" value="C:nucleus"/>
    <property type="evidence" value="ECO:0007669"/>
    <property type="project" value="TreeGrafter"/>
</dbReference>
<evidence type="ECO:0000256" key="12">
    <source>
        <dbReference type="ARBA" id="ARBA00077531"/>
    </source>
</evidence>
<accession>H3C6D8</accession>
<comment type="subunit">
    <text evidence="10">Interacts with FBL, SNU13, NOP58, NUFIP1, RUVBL1, RUVBL2 and TAF9. Interacts (via HIT-type zinc finger) with the RUVBL1/RUVBL2 complex in the presence of ADP.</text>
</comment>
<dbReference type="AlphaFoldDB" id="H3C6D8"/>
<dbReference type="PANTHER" id="PTHR13483">
    <property type="entry name" value="BOX C_D SNORNA PROTEIN 1-RELATED"/>
    <property type="match status" value="1"/>
</dbReference>
<comment type="function">
    <text evidence="8">Required for box C/D snoRNAs accumulation involved in snoRNA processing, snoRNA transport to the nucleolus and ribosome biogenesis.</text>
</comment>
<sequence>MCSVIFPKTDIVSTTEGPVETSGQDEEPKTKKRKISLSNCSVCGLHEAKYKCPGCLVHSCSLPCVKKHKADSSCSGIRNKTAFVALSQFDEMALLSDYRFLEDTGRFADGATRDSLVQTPRTTSKAKQAVSLCQKDEHHPEVPSCLLHQEQGKFHFFPDKRENISVAPKACFPSEQHRVQPEEGF</sequence>
<keyword evidence="6" id="KW-0862">Zinc</keyword>
<feature type="domain" description="HIT-type" evidence="15">
    <location>
        <begin position="40"/>
        <end position="74"/>
    </location>
</feature>
<evidence type="ECO:0000256" key="5">
    <source>
        <dbReference type="ARBA" id="ARBA00022771"/>
    </source>
</evidence>
<evidence type="ECO:0000256" key="2">
    <source>
        <dbReference type="ARBA" id="ARBA00022517"/>
    </source>
</evidence>
<evidence type="ECO:0000313" key="17">
    <source>
        <dbReference type="Proteomes" id="UP000007303"/>
    </source>
</evidence>
<evidence type="ECO:0000256" key="9">
    <source>
        <dbReference type="ARBA" id="ARBA00049654"/>
    </source>
</evidence>
<dbReference type="GeneTree" id="ENSGT00390000017201"/>
<keyword evidence="4" id="KW-0479">Metal-binding</keyword>
<dbReference type="GO" id="GO:0008270">
    <property type="term" value="F:zinc ion binding"/>
    <property type="evidence" value="ECO:0007669"/>
    <property type="project" value="UniProtKB-UniRule"/>
</dbReference>
<reference evidence="17" key="1">
    <citation type="journal article" date="2004" name="Nature">
        <title>Genome duplication in the teleost fish Tetraodon nigroviridis reveals the early vertebrate proto-karyotype.</title>
        <authorList>
            <person name="Jaillon O."/>
            <person name="Aury J.-M."/>
            <person name="Brunet F."/>
            <person name="Petit J.-L."/>
            <person name="Stange-Thomann N."/>
            <person name="Mauceli E."/>
            <person name="Bouneau L."/>
            <person name="Fischer C."/>
            <person name="Ozouf-Costaz C."/>
            <person name="Bernot A."/>
            <person name="Nicaud S."/>
            <person name="Jaffe D."/>
            <person name="Fisher S."/>
            <person name="Lutfalla G."/>
            <person name="Dossat C."/>
            <person name="Segurens B."/>
            <person name="Dasilva C."/>
            <person name="Salanoubat M."/>
            <person name="Levy M."/>
            <person name="Boudet N."/>
            <person name="Castellano S."/>
            <person name="Anthouard V."/>
            <person name="Jubin C."/>
            <person name="Castelli V."/>
            <person name="Katinka M."/>
            <person name="Vacherie B."/>
            <person name="Biemont C."/>
            <person name="Skalli Z."/>
            <person name="Cattolico L."/>
            <person name="Poulain J."/>
            <person name="De Berardinis V."/>
            <person name="Cruaud C."/>
            <person name="Duprat S."/>
            <person name="Brottier P."/>
            <person name="Coutanceau J.-P."/>
            <person name="Gouzy J."/>
            <person name="Parra G."/>
            <person name="Lardier G."/>
            <person name="Chapple C."/>
            <person name="McKernan K.J."/>
            <person name="McEwan P."/>
            <person name="Bosak S."/>
            <person name="Kellis M."/>
            <person name="Volff J.-N."/>
            <person name="Guigo R."/>
            <person name="Zody M.C."/>
            <person name="Mesirov J."/>
            <person name="Lindblad-Toh K."/>
            <person name="Birren B."/>
            <person name="Nusbaum C."/>
            <person name="Kahn D."/>
            <person name="Robinson-Rechavi M."/>
            <person name="Laudet V."/>
            <person name="Schachter V."/>
            <person name="Quetier F."/>
            <person name="Saurin W."/>
            <person name="Scarpelli C."/>
            <person name="Wincker P."/>
            <person name="Lander E.S."/>
            <person name="Weissenbach J."/>
            <person name="Roest Crollius H."/>
        </authorList>
    </citation>
    <scope>NUCLEOTIDE SEQUENCE [LARGE SCALE GENOMIC DNA]</scope>
</reference>
<evidence type="ECO:0000256" key="7">
    <source>
        <dbReference type="ARBA" id="ARBA00022843"/>
    </source>
</evidence>
<keyword evidence="2" id="KW-0690">Ribosome biogenesis</keyword>
<evidence type="ECO:0000256" key="14">
    <source>
        <dbReference type="SAM" id="MobiDB-lite"/>
    </source>
</evidence>
<dbReference type="InParanoid" id="H3C6D8"/>
<dbReference type="GO" id="GO:0048254">
    <property type="term" value="P:snoRNA localization"/>
    <property type="evidence" value="ECO:0007669"/>
    <property type="project" value="TreeGrafter"/>
</dbReference>
<keyword evidence="17" id="KW-1185">Reference proteome</keyword>
<protein>
    <recommendedName>
        <fullName evidence="11">Box C/D snoRNA protein 1</fullName>
    </recommendedName>
    <alternativeName>
        <fullName evidence="12">Zinc finger HIT domain-containing protein 6</fullName>
    </alternativeName>
</protein>
<dbReference type="Gene3D" id="3.30.60.190">
    <property type="match status" value="1"/>
</dbReference>
<evidence type="ECO:0000256" key="11">
    <source>
        <dbReference type="ARBA" id="ARBA00068630"/>
    </source>
</evidence>
<dbReference type="FunFam" id="3.30.60.190:FF:000001">
    <property type="entry name" value="box C/D snoRNA protein 1"/>
    <property type="match status" value="1"/>
</dbReference>
<dbReference type="Ensembl" id="ENSTNIT00000003659.1">
    <property type="protein sequence ID" value="ENSTNIP00000003808.1"/>
    <property type="gene ID" value="ENSTNIG00000000440.1"/>
</dbReference>
<evidence type="ECO:0000256" key="3">
    <source>
        <dbReference type="ARBA" id="ARBA00022553"/>
    </source>
</evidence>
<dbReference type="PANTHER" id="PTHR13483:SF3">
    <property type="entry name" value="BOX C_D SNORNA PROTEIN 1"/>
    <property type="match status" value="1"/>
</dbReference>
<proteinExistence type="inferred from homology"/>
<name>H3C6D8_TETNG</name>
<dbReference type="Pfam" id="PF04438">
    <property type="entry name" value="zf-HIT"/>
    <property type="match status" value="1"/>
</dbReference>